<reference evidence="1" key="1">
    <citation type="submission" date="2014-11" db="EMBL/GenBank/DDBJ databases">
        <authorList>
            <person name="Amaro Gonzalez C."/>
        </authorList>
    </citation>
    <scope>NUCLEOTIDE SEQUENCE</scope>
</reference>
<accession>A0A0E9XEC8</accession>
<reference evidence="1" key="2">
    <citation type="journal article" date="2015" name="Fish Shellfish Immunol.">
        <title>Early steps in the European eel (Anguilla anguilla)-Vibrio vulnificus interaction in the gills: Role of the RtxA13 toxin.</title>
        <authorList>
            <person name="Callol A."/>
            <person name="Pajuelo D."/>
            <person name="Ebbesson L."/>
            <person name="Teles M."/>
            <person name="MacKenzie S."/>
            <person name="Amaro C."/>
        </authorList>
    </citation>
    <scope>NUCLEOTIDE SEQUENCE</scope>
</reference>
<organism evidence="1">
    <name type="scientific">Anguilla anguilla</name>
    <name type="common">European freshwater eel</name>
    <name type="synonym">Muraena anguilla</name>
    <dbReference type="NCBI Taxonomy" id="7936"/>
    <lineage>
        <taxon>Eukaryota</taxon>
        <taxon>Metazoa</taxon>
        <taxon>Chordata</taxon>
        <taxon>Craniata</taxon>
        <taxon>Vertebrata</taxon>
        <taxon>Euteleostomi</taxon>
        <taxon>Actinopterygii</taxon>
        <taxon>Neopterygii</taxon>
        <taxon>Teleostei</taxon>
        <taxon>Anguilliformes</taxon>
        <taxon>Anguillidae</taxon>
        <taxon>Anguilla</taxon>
    </lineage>
</organism>
<dbReference type="EMBL" id="GBXM01007593">
    <property type="protein sequence ID" value="JAI00985.1"/>
    <property type="molecule type" value="Transcribed_RNA"/>
</dbReference>
<evidence type="ECO:0000313" key="1">
    <source>
        <dbReference type="EMBL" id="JAI00985.1"/>
    </source>
</evidence>
<sequence>MELNLAAFSTITHRVLLLDLLEMIILPLSSKGLTHILQIEPARCPPLDWCPTGLTAEPSLLLSPHTRSVLSSALTASKINMLSTHCFQ</sequence>
<dbReference type="AlphaFoldDB" id="A0A0E9XEC8"/>
<name>A0A0E9XEC8_ANGAN</name>
<proteinExistence type="predicted"/>
<protein>
    <submittedName>
        <fullName evidence="1">Uncharacterized protein</fullName>
    </submittedName>
</protein>